<comment type="caution">
    <text evidence="2">The sequence shown here is derived from an EMBL/GenBank/DDBJ whole genome shotgun (WGS) entry which is preliminary data.</text>
</comment>
<feature type="domain" description="SPOR" evidence="1">
    <location>
        <begin position="145"/>
        <end position="221"/>
    </location>
</feature>
<dbReference type="Pfam" id="PF05036">
    <property type="entry name" value="SPOR"/>
    <property type="match status" value="1"/>
</dbReference>
<sequence>MTLRLALLLLLLVNGILLAANLGVFGPDIPSGWFESEREPERMRRQIRTEDIRLLDPASASAPAAPKAAPASAPAASSPAAAAASAPAAASAASASDASPTALATTDASAPANCMELGGLTEAQATRGTDQLRQLAGVQVERVTRQDDVRWWVHMPARGTRDDADRKVAELKRRNVADSAIVQEGGGFVVSLGLFRDKGRAQQRLDDLRTRDVRTAVLTETHRNTSRAWLRITASGDAAPDLATQLATLKTRLGAEELRACAAAPAAATLAAAAH</sequence>
<dbReference type="AlphaFoldDB" id="A0AAW5ZGG4"/>
<dbReference type="SUPFAM" id="SSF110997">
    <property type="entry name" value="Sporulation related repeat"/>
    <property type="match status" value="1"/>
</dbReference>
<evidence type="ECO:0000313" key="2">
    <source>
        <dbReference type="EMBL" id="MDB0569212.1"/>
    </source>
</evidence>
<reference evidence="2" key="1">
    <citation type="submission" date="2021-09" db="EMBL/GenBank/DDBJ databases">
        <title>Genomic analysis of Ralstonia spp.</title>
        <authorList>
            <person name="Aburjaile F."/>
            <person name="Ariute J.C."/>
            <person name="Pais A.K.L."/>
            <person name="Albuquerque G.M.R."/>
            <person name="Silva A.M.F."/>
            <person name="Brenig B."/>
            <person name="Azevedo V."/>
            <person name="Matiuzzi M."/>
            <person name="Ramos R."/>
            <person name="Goes-Neto A."/>
            <person name="Soares S."/>
            <person name="Iseppon A.M.B."/>
            <person name="Souza E."/>
            <person name="Gama M."/>
        </authorList>
    </citation>
    <scope>NUCLEOTIDE SEQUENCE</scope>
    <source>
        <strain evidence="2">CCRMRs91</strain>
    </source>
</reference>
<dbReference type="PROSITE" id="PS51724">
    <property type="entry name" value="SPOR"/>
    <property type="match status" value="1"/>
</dbReference>
<organism evidence="2 3">
    <name type="scientific">Ralstonia solanacearum</name>
    <name type="common">Pseudomonas solanacearum</name>
    <dbReference type="NCBI Taxonomy" id="305"/>
    <lineage>
        <taxon>Bacteria</taxon>
        <taxon>Pseudomonadati</taxon>
        <taxon>Pseudomonadota</taxon>
        <taxon>Betaproteobacteria</taxon>
        <taxon>Burkholderiales</taxon>
        <taxon>Burkholderiaceae</taxon>
        <taxon>Ralstonia</taxon>
        <taxon>Ralstonia solanacearum species complex</taxon>
    </lineage>
</organism>
<name>A0AAW5ZGG4_RALSL</name>
<gene>
    <name evidence="2" type="ORF">LBW59_00300</name>
</gene>
<dbReference type="InterPro" id="IPR036680">
    <property type="entry name" value="SPOR-like_sf"/>
</dbReference>
<accession>A0AAW5ZGG4</accession>
<proteinExistence type="predicted"/>
<evidence type="ECO:0000313" key="3">
    <source>
        <dbReference type="Proteomes" id="UP001144050"/>
    </source>
</evidence>
<dbReference type="Gene3D" id="3.30.70.1070">
    <property type="entry name" value="Sporulation related repeat"/>
    <property type="match status" value="1"/>
</dbReference>
<dbReference type="Proteomes" id="UP001144050">
    <property type="component" value="Unassembled WGS sequence"/>
</dbReference>
<dbReference type="EMBL" id="JAIVFG010000001">
    <property type="protein sequence ID" value="MDB0569212.1"/>
    <property type="molecule type" value="Genomic_DNA"/>
</dbReference>
<dbReference type="GO" id="GO:0042834">
    <property type="term" value="F:peptidoglycan binding"/>
    <property type="evidence" value="ECO:0007669"/>
    <property type="project" value="InterPro"/>
</dbReference>
<dbReference type="RefSeq" id="WP_013207119.1">
    <property type="nucleotide sequence ID" value="NZ_JACWOO010000025.1"/>
</dbReference>
<evidence type="ECO:0000259" key="1">
    <source>
        <dbReference type="PROSITE" id="PS51724"/>
    </source>
</evidence>
<dbReference type="InterPro" id="IPR007730">
    <property type="entry name" value="SPOR-like_dom"/>
</dbReference>
<protein>
    <submittedName>
        <fullName evidence="2">SPOR domain-containing protein</fullName>
    </submittedName>
</protein>